<dbReference type="SUPFAM" id="SSF55174">
    <property type="entry name" value="Alpha-L RNA-binding motif"/>
    <property type="match status" value="1"/>
</dbReference>
<keyword evidence="3" id="KW-1185">Reference proteome</keyword>
<keyword evidence="1" id="KW-0694">RNA-binding</keyword>
<dbReference type="InterPro" id="IPR014330">
    <property type="entry name" value="RNA-bd_S4-rel_YaaA"/>
</dbReference>
<dbReference type="EMBL" id="JAUDCG010000053">
    <property type="protein sequence ID" value="MDM8157936.1"/>
    <property type="molecule type" value="Genomic_DNA"/>
</dbReference>
<accession>A0ABT7UE83</accession>
<evidence type="ECO:0000313" key="3">
    <source>
        <dbReference type="Proteomes" id="UP001529340"/>
    </source>
</evidence>
<dbReference type="PROSITE" id="PS50889">
    <property type="entry name" value="S4"/>
    <property type="match status" value="1"/>
</dbReference>
<dbReference type="NCBIfam" id="TIGR02988">
    <property type="entry name" value="YaaA_near_RecF"/>
    <property type="match status" value="1"/>
</dbReference>
<dbReference type="InterPro" id="IPR036986">
    <property type="entry name" value="S4_RNA-bd_sf"/>
</dbReference>
<protein>
    <submittedName>
        <fullName evidence="2">S4 domain-containing protein YaaA</fullName>
    </submittedName>
</protein>
<organism evidence="2 3">
    <name type="scientific">Amedibacillus dolichus</name>
    <dbReference type="NCBI Taxonomy" id="31971"/>
    <lineage>
        <taxon>Bacteria</taxon>
        <taxon>Bacillati</taxon>
        <taxon>Bacillota</taxon>
        <taxon>Erysipelotrichia</taxon>
        <taxon>Erysipelotrichales</taxon>
        <taxon>Erysipelotrichaceae</taxon>
        <taxon>Amedibacillus</taxon>
    </lineage>
</organism>
<reference evidence="2" key="2">
    <citation type="submission" date="2023-06" db="EMBL/GenBank/DDBJ databases">
        <authorList>
            <person name="Zeman M."/>
            <person name="Kubasova T."/>
            <person name="Jahodarova E."/>
            <person name="Nykrynova M."/>
            <person name="Rychlik I."/>
        </authorList>
    </citation>
    <scope>NUCLEOTIDE SEQUENCE</scope>
    <source>
        <strain evidence="2">ET39</strain>
    </source>
</reference>
<reference evidence="2" key="1">
    <citation type="submission" date="2023-06" db="EMBL/GenBank/DDBJ databases">
        <title>Identification and characterization of horizontal gene transfer across gut microbiota members of farm animals based on homology search.</title>
        <authorList>
            <person name="Schwarzerova J."/>
            <person name="Nykrynova M."/>
            <person name="Jureckova K."/>
            <person name="Cejkova D."/>
            <person name="Rychlik I."/>
        </authorList>
    </citation>
    <scope>NUCLEOTIDE SEQUENCE</scope>
    <source>
        <strain evidence="2">ET39</strain>
    </source>
</reference>
<comment type="caution">
    <text evidence="2">The sequence shown here is derived from an EMBL/GenBank/DDBJ whole genome shotgun (WGS) entry which is preliminary data.</text>
</comment>
<evidence type="ECO:0000313" key="2">
    <source>
        <dbReference type="EMBL" id="MDM8157936.1"/>
    </source>
</evidence>
<dbReference type="RefSeq" id="WP_289608378.1">
    <property type="nucleotide sequence ID" value="NZ_JAUDCG010000053.1"/>
</dbReference>
<dbReference type="Pfam" id="PF13275">
    <property type="entry name" value="S4_2"/>
    <property type="match status" value="1"/>
</dbReference>
<gene>
    <name evidence="2" type="primary">yaaA</name>
    <name evidence="2" type="ORF">QUV96_09870</name>
</gene>
<sequence>MEFKVKNEFITLGQLLKACDFISSGAQAKFAVKEMNILVNDEREDRRGRKLYAGDTVIVEGEQIHLK</sequence>
<dbReference type="Gene3D" id="3.10.290.10">
    <property type="entry name" value="RNA-binding S4 domain"/>
    <property type="match status" value="1"/>
</dbReference>
<dbReference type="Proteomes" id="UP001529340">
    <property type="component" value="Unassembled WGS sequence"/>
</dbReference>
<evidence type="ECO:0000256" key="1">
    <source>
        <dbReference type="PROSITE-ProRule" id="PRU00182"/>
    </source>
</evidence>
<proteinExistence type="predicted"/>
<name>A0ABT7UE83_9FIRM</name>